<accession>A0ABV4UL25</accession>
<reference evidence="1 2" key="1">
    <citation type="submission" date="2024-09" db="EMBL/GenBank/DDBJ databases">
        <authorList>
            <person name="Salinas-Garcia M.A."/>
            <person name="Prieme A."/>
        </authorList>
    </citation>
    <scope>NUCLEOTIDE SEQUENCE [LARGE SCALE GENOMIC DNA]</scope>
    <source>
        <strain evidence="1 2">DSM 21081</strain>
    </source>
</reference>
<dbReference type="EMBL" id="JBHDLJ010000004">
    <property type="protein sequence ID" value="MFB0834335.1"/>
    <property type="molecule type" value="Genomic_DNA"/>
</dbReference>
<dbReference type="SUPFAM" id="SSF88723">
    <property type="entry name" value="PIN domain-like"/>
    <property type="match status" value="1"/>
</dbReference>
<evidence type="ECO:0000313" key="2">
    <source>
        <dbReference type="Proteomes" id="UP001575652"/>
    </source>
</evidence>
<sequence>MTRYVIDAPTLLRLVASELAVPEKHRLVAPSTLRSQALALLFEAVRRRELTEEAALRHHERLTALKVRLLGDRVSRRTAWNIAREQGWDTTWDAEYLAVTRLQADALVTVDATLSAKARGLVPLEPFGALLTP</sequence>
<dbReference type="Gene3D" id="3.40.50.1010">
    <property type="entry name" value="5'-nuclease"/>
    <property type="match status" value="1"/>
</dbReference>
<organism evidence="1 2">
    <name type="scientific">Arthrobacter halodurans</name>
    <dbReference type="NCBI Taxonomy" id="516699"/>
    <lineage>
        <taxon>Bacteria</taxon>
        <taxon>Bacillati</taxon>
        <taxon>Actinomycetota</taxon>
        <taxon>Actinomycetes</taxon>
        <taxon>Micrococcales</taxon>
        <taxon>Micrococcaceae</taxon>
        <taxon>Arthrobacter</taxon>
    </lineage>
</organism>
<dbReference type="InterPro" id="IPR029060">
    <property type="entry name" value="PIN-like_dom_sf"/>
</dbReference>
<dbReference type="RefSeq" id="WP_373971503.1">
    <property type="nucleotide sequence ID" value="NZ_JBHDLJ010000004.1"/>
</dbReference>
<keyword evidence="2" id="KW-1185">Reference proteome</keyword>
<name>A0ABV4UL25_9MICC</name>
<evidence type="ECO:0000313" key="1">
    <source>
        <dbReference type="EMBL" id="MFB0834335.1"/>
    </source>
</evidence>
<protein>
    <submittedName>
        <fullName evidence="1">Type II toxin-antitoxin system VapC family toxin</fullName>
    </submittedName>
</protein>
<comment type="caution">
    <text evidence="1">The sequence shown here is derived from an EMBL/GenBank/DDBJ whole genome shotgun (WGS) entry which is preliminary data.</text>
</comment>
<dbReference type="Proteomes" id="UP001575652">
    <property type="component" value="Unassembled WGS sequence"/>
</dbReference>
<gene>
    <name evidence="1" type="ORF">ACETWP_07030</name>
</gene>
<proteinExistence type="predicted"/>